<keyword evidence="3" id="KW-1185">Reference proteome</keyword>
<gene>
    <name evidence="2" type="ORF">EDC30_10897</name>
</gene>
<evidence type="ECO:0000313" key="3">
    <source>
        <dbReference type="Proteomes" id="UP000295382"/>
    </source>
</evidence>
<dbReference type="EMBL" id="SLZQ01000008">
    <property type="protein sequence ID" value="TCS36033.1"/>
    <property type="molecule type" value="Genomic_DNA"/>
</dbReference>
<dbReference type="RefSeq" id="WP_132259297.1">
    <property type="nucleotide sequence ID" value="NZ_SLZQ01000008.1"/>
</dbReference>
<feature type="chain" id="PRO_5020664093" evidence="1">
    <location>
        <begin position="22"/>
        <end position="163"/>
    </location>
</feature>
<dbReference type="AlphaFoldDB" id="A0A4R3HU73"/>
<feature type="signal peptide" evidence="1">
    <location>
        <begin position="1"/>
        <end position="21"/>
    </location>
</feature>
<evidence type="ECO:0000313" key="2">
    <source>
        <dbReference type="EMBL" id="TCS36033.1"/>
    </source>
</evidence>
<keyword evidence="1" id="KW-0732">Signal</keyword>
<organism evidence="2 3">
    <name type="scientific">Paucimonas lemoignei</name>
    <name type="common">Pseudomonas lemoignei</name>
    <dbReference type="NCBI Taxonomy" id="29443"/>
    <lineage>
        <taxon>Bacteria</taxon>
        <taxon>Pseudomonadati</taxon>
        <taxon>Pseudomonadota</taxon>
        <taxon>Betaproteobacteria</taxon>
        <taxon>Burkholderiales</taxon>
        <taxon>Burkholderiaceae</taxon>
        <taxon>Paucimonas</taxon>
    </lineage>
</organism>
<comment type="caution">
    <text evidence="2">The sequence shown here is derived from an EMBL/GenBank/DDBJ whole genome shotgun (WGS) entry which is preliminary data.</text>
</comment>
<accession>A0A4R3HU73</accession>
<proteinExistence type="predicted"/>
<name>A0A4R3HU73_PAULE</name>
<dbReference type="OrthoDB" id="6704512at2"/>
<evidence type="ECO:0000256" key="1">
    <source>
        <dbReference type="SAM" id="SignalP"/>
    </source>
</evidence>
<reference evidence="2 3" key="1">
    <citation type="submission" date="2019-03" db="EMBL/GenBank/DDBJ databases">
        <title>Genomic Encyclopedia of Type Strains, Phase IV (KMG-IV): sequencing the most valuable type-strain genomes for metagenomic binning, comparative biology and taxonomic classification.</title>
        <authorList>
            <person name="Goeker M."/>
        </authorList>
    </citation>
    <scope>NUCLEOTIDE SEQUENCE [LARGE SCALE GENOMIC DNA]</scope>
    <source>
        <strain evidence="2 3">DSM 7445</strain>
    </source>
</reference>
<sequence>MKRQHVVPAIALAFVFNVALAADETQERQSSDNSSDEVEVTPSSDAAEANRLINDLGGFCFFAGYPPAEQKYTVIRKLKVGKGSYGSVRDILPRLADNARMAGADAIIRYTGSQRFGFFPWRVVRPVVRGIAVKWTDSNKPECAAIGGTTLQTIISTDTPPIR</sequence>
<protein>
    <submittedName>
        <fullName evidence="2">Uncharacterized protein</fullName>
    </submittedName>
</protein>
<dbReference type="Proteomes" id="UP000295382">
    <property type="component" value="Unassembled WGS sequence"/>
</dbReference>